<dbReference type="AlphaFoldDB" id="A0A4Y7ILM1"/>
<dbReference type="PANTHER" id="PTHR35714:SF1">
    <property type="entry name" value="OS02G0715300 PROTEIN"/>
    <property type="match status" value="1"/>
</dbReference>
<evidence type="ECO:0000313" key="2">
    <source>
        <dbReference type="EMBL" id="RZC48622.1"/>
    </source>
</evidence>
<accession>A0A4Y7ILM1</accession>
<dbReference type="OMA" id="LRQWWQW"/>
<evidence type="ECO:0000256" key="1">
    <source>
        <dbReference type="SAM" id="MobiDB-lite"/>
    </source>
</evidence>
<proteinExistence type="predicted"/>
<dbReference type="EMBL" id="CM010716">
    <property type="protein sequence ID" value="RZC48622.1"/>
    <property type="molecule type" value="Genomic_DNA"/>
</dbReference>
<gene>
    <name evidence="2" type="ORF">C5167_017047</name>
</gene>
<sequence>MSMLENIQKRLPARPLKESLPVSQSSNQQSPEGSLRRRLSFGIIPSDISTQASTWAIRRTKSMSSFGETTGSSIKKWWDLSWAWILSRKPTFARDLEMDDEESSMLGFHKKGTLHHVFYKIRFEFRKLVNSRTGRDQGFKYDSQSYAQNFDDGVGKNMYQS</sequence>
<dbReference type="OrthoDB" id="760044at2759"/>
<feature type="region of interest" description="Disordered" evidence="1">
    <location>
        <begin position="15"/>
        <end position="35"/>
    </location>
</feature>
<dbReference type="PANTHER" id="PTHR35714">
    <property type="entry name" value="OS02G0715300 PROTEIN"/>
    <property type="match status" value="1"/>
</dbReference>
<organism evidence="2 3">
    <name type="scientific">Papaver somniferum</name>
    <name type="common">Opium poppy</name>
    <dbReference type="NCBI Taxonomy" id="3469"/>
    <lineage>
        <taxon>Eukaryota</taxon>
        <taxon>Viridiplantae</taxon>
        <taxon>Streptophyta</taxon>
        <taxon>Embryophyta</taxon>
        <taxon>Tracheophyta</taxon>
        <taxon>Spermatophyta</taxon>
        <taxon>Magnoliopsida</taxon>
        <taxon>Ranunculales</taxon>
        <taxon>Papaveraceae</taxon>
        <taxon>Papaveroideae</taxon>
        <taxon>Papaver</taxon>
    </lineage>
</organism>
<name>A0A4Y7ILM1_PAPSO</name>
<reference evidence="2 3" key="1">
    <citation type="journal article" date="2018" name="Science">
        <title>The opium poppy genome and morphinan production.</title>
        <authorList>
            <person name="Guo L."/>
            <person name="Winzer T."/>
            <person name="Yang X."/>
            <person name="Li Y."/>
            <person name="Ning Z."/>
            <person name="He Z."/>
            <person name="Teodor R."/>
            <person name="Lu Y."/>
            <person name="Bowser T.A."/>
            <person name="Graham I.A."/>
            <person name="Ye K."/>
        </authorList>
    </citation>
    <scope>NUCLEOTIDE SEQUENCE [LARGE SCALE GENOMIC DNA]</scope>
    <source>
        <strain evidence="3">cv. HN1</strain>
        <tissue evidence="2">Leaves</tissue>
    </source>
</reference>
<dbReference type="Gramene" id="RZC48622">
    <property type="protein sequence ID" value="RZC48622"/>
    <property type="gene ID" value="C5167_017047"/>
</dbReference>
<feature type="compositionally biased region" description="Polar residues" evidence="1">
    <location>
        <begin position="21"/>
        <end position="32"/>
    </location>
</feature>
<protein>
    <submittedName>
        <fullName evidence="2">Uncharacterized protein</fullName>
    </submittedName>
</protein>
<keyword evidence="3" id="KW-1185">Reference proteome</keyword>
<evidence type="ECO:0000313" key="3">
    <source>
        <dbReference type="Proteomes" id="UP000316621"/>
    </source>
</evidence>
<dbReference type="Proteomes" id="UP000316621">
    <property type="component" value="Chromosome 2"/>
</dbReference>